<evidence type="ECO:0000259" key="1">
    <source>
        <dbReference type="PROSITE" id="PS50164"/>
    </source>
</evidence>
<accession>A0A1T4YT80</accession>
<protein>
    <submittedName>
        <fullName evidence="2">GIY-YIG catalytic domain-containing protein</fullName>
    </submittedName>
</protein>
<dbReference type="Pfam" id="PF01541">
    <property type="entry name" value="GIY-YIG"/>
    <property type="match status" value="1"/>
</dbReference>
<dbReference type="OrthoDB" id="190275at2"/>
<dbReference type="AlphaFoldDB" id="A0A1T4YT80"/>
<evidence type="ECO:0000313" key="3">
    <source>
        <dbReference type="Proteomes" id="UP000190774"/>
    </source>
</evidence>
<dbReference type="InterPro" id="IPR000305">
    <property type="entry name" value="GIY-YIG_endonuc"/>
</dbReference>
<dbReference type="CDD" id="cd10434">
    <property type="entry name" value="GIY-YIG_UvrC_Cho"/>
    <property type="match status" value="1"/>
</dbReference>
<organism evidence="2 3">
    <name type="scientific">Prosthecobacter debontii</name>
    <dbReference type="NCBI Taxonomy" id="48467"/>
    <lineage>
        <taxon>Bacteria</taxon>
        <taxon>Pseudomonadati</taxon>
        <taxon>Verrucomicrobiota</taxon>
        <taxon>Verrucomicrobiia</taxon>
        <taxon>Verrucomicrobiales</taxon>
        <taxon>Verrucomicrobiaceae</taxon>
        <taxon>Prosthecobacter</taxon>
    </lineage>
</organism>
<feature type="domain" description="GIY-YIG" evidence="1">
    <location>
        <begin position="34"/>
        <end position="116"/>
    </location>
</feature>
<dbReference type="Proteomes" id="UP000190774">
    <property type="component" value="Unassembled WGS sequence"/>
</dbReference>
<dbReference type="Gene3D" id="3.40.1440.10">
    <property type="entry name" value="GIY-YIG endonuclease"/>
    <property type="match status" value="1"/>
</dbReference>
<dbReference type="SMART" id="SM00465">
    <property type="entry name" value="GIYc"/>
    <property type="match status" value="1"/>
</dbReference>
<dbReference type="RefSeq" id="WP_078815325.1">
    <property type="nucleotide sequence ID" value="NZ_FUYE01000017.1"/>
</dbReference>
<sequence length="259" mass="29595">MTLPRSAGRQMKLFHLESPLLQRLGGEFFQGLPSSPGVYFFFASKAGNDLLYIGQSGDLKARLTSYRHVTPEKNARRTLRLVQRTQRIEWRACATPAEAVELERVLLLEYRPPFNRAGVWQGEPWWLRVEPGEERLQLALSRQPEGIGPLPSGFRHALGSLVRCLYRSLHPEHSLAEFPLGVFQHRFPLQIVLPVPQTRVAEVTEMIHGYVSGEVARLEPWLTALLAWPQELERMTWEEEVEALKRFAKKLGKEPLGVS</sequence>
<name>A0A1T4YT80_9BACT</name>
<dbReference type="STRING" id="48467.SAMN02745166_04173"/>
<reference evidence="3" key="1">
    <citation type="submission" date="2017-02" db="EMBL/GenBank/DDBJ databases">
        <authorList>
            <person name="Varghese N."/>
            <person name="Submissions S."/>
        </authorList>
    </citation>
    <scope>NUCLEOTIDE SEQUENCE [LARGE SCALE GENOMIC DNA]</scope>
    <source>
        <strain evidence="3">ATCC 700200</strain>
    </source>
</reference>
<dbReference type="InterPro" id="IPR047296">
    <property type="entry name" value="GIY-YIG_UvrC_Cho"/>
</dbReference>
<dbReference type="EMBL" id="FUYE01000017">
    <property type="protein sequence ID" value="SKB04962.1"/>
    <property type="molecule type" value="Genomic_DNA"/>
</dbReference>
<dbReference type="PANTHER" id="PTHR30562:SF1">
    <property type="entry name" value="UVRABC SYSTEM PROTEIN C"/>
    <property type="match status" value="1"/>
</dbReference>
<dbReference type="GO" id="GO:0009380">
    <property type="term" value="C:excinuclease repair complex"/>
    <property type="evidence" value="ECO:0007669"/>
    <property type="project" value="TreeGrafter"/>
</dbReference>
<dbReference type="SUPFAM" id="SSF82771">
    <property type="entry name" value="GIY-YIG endonuclease"/>
    <property type="match status" value="1"/>
</dbReference>
<dbReference type="InterPro" id="IPR050066">
    <property type="entry name" value="UvrABC_protein_C"/>
</dbReference>
<dbReference type="PROSITE" id="PS50164">
    <property type="entry name" value="GIY_YIG"/>
    <property type="match status" value="1"/>
</dbReference>
<keyword evidence="3" id="KW-1185">Reference proteome</keyword>
<gene>
    <name evidence="2" type="ORF">SAMN02745166_04173</name>
</gene>
<dbReference type="InterPro" id="IPR035901">
    <property type="entry name" value="GIY-YIG_endonuc_sf"/>
</dbReference>
<proteinExistence type="predicted"/>
<dbReference type="PANTHER" id="PTHR30562">
    <property type="entry name" value="UVRC/OXIDOREDUCTASE"/>
    <property type="match status" value="1"/>
</dbReference>
<dbReference type="GO" id="GO:0006289">
    <property type="term" value="P:nucleotide-excision repair"/>
    <property type="evidence" value="ECO:0007669"/>
    <property type="project" value="InterPro"/>
</dbReference>
<evidence type="ECO:0000313" key="2">
    <source>
        <dbReference type="EMBL" id="SKB04962.1"/>
    </source>
</evidence>